<keyword evidence="2" id="KW-1185">Reference proteome</keyword>
<reference evidence="1 2" key="1">
    <citation type="journal article" date="2009" name="Stand. Genomic Sci.">
        <title>Complete genome sequence of Halomicrobium mukohataei type strain (arg-2).</title>
        <authorList>
            <person name="Tindall B.J."/>
            <person name="Schneider S."/>
            <person name="Lapidus A."/>
            <person name="Copeland A."/>
            <person name="Glavina Del Rio T."/>
            <person name="Nolan M."/>
            <person name="Lucas S."/>
            <person name="Chen F."/>
            <person name="Tice H."/>
            <person name="Cheng J.F."/>
            <person name="Saunders E."/>
            <person name="Bruce D."/>
            <person name="Goodwin L."/>
            <person name="Pitluck S."/>
            <person name="Mikhailova N."/>
            <person name="Pati A."/>
            <person name="Ivanova N."/>
            <person name="Mavrommatis K."/>
            <person name="Chen A."/>
            <person name="Palaniappan K."/>
            <person name="Chain P."/>
            <person name="Land M."/>
            <person name="Hauser L."/>
            <person name="Chang Y.J."/>
            <person name="Jeffries C.D."/>
            <person name="Brettin T."/>
            <person name="Han C."/>
            <person name="Rohde M."/>
            <person name="Goker M."/>
            <person name="Bristow J."/>
            <person name="Eisen J.A."/>
            <person name="Markowitz V."/>
            <person name="Hugenholtz P."/>
            <person name="Klenk H.P."/>
            <person name="Kyrpides N.C."/>
            <person name="Detter J.C."/>
        </authorList>
    </citation>
    <scope>NUCLEOTIDE SEQUENCE [LARGE SCALE GENOMIC DNA]</scope>
    <source>
        <strain evidence="2">ATCC 700874 / DSM 12286 / JCM 9738 / NCIMB 13541</strain>
    </source>
</reference>
<dbReference type="STRING" id="485914.Hmuk_1819"/>
<protein>
    <submittedName>
        <fullName evidence="1">Uncharacterized protein</fullName>
    </submittedName>
</protein>
<sequence>MRNTPSNTVADSAHLRLTVADSMFFSTVYDLSQ</sequence>
<name>C7P4B1_HALMD</name>
<accession>C7P4B1</accession>
<dbReference type="AlphaFoldDB" id="C7P4B1"/>
<dbReference type="EMBL" id="CP001688">
    <property type="protein sequence ID" value="ACV47933.1"/>
    <property type="molecule type" value="Genomic_DNA"/>
</dbReference>
<dbReference type="KEGG" id="hmu:Hmuk_1819"/>
<organism evidence="1 2">
    <name type="scientific">Halomicrobium mukohataei (strain ATCC 700874 / DSM 12286 / JCM 9738 / NCIMB 13541)</name>
    <name type="common">Haloarcula mukohataei</name>
    <dbReference type="NCBI Taxonomy" id="485914"/>
    <lineage>
        <taxon>Archaea</taxon>
        <taxon>Methanobacteriati</taxon>
        <taxon>Methanobacteriota</taxon>
        <taxon>Stenosarchaea group</taxon>
        <taxon>Halobacteria</taxon>
        <taxon>Halobacteriales</taxon>
        <taxon>Haloarculaceae</taxon>
        <taxon>Halomicrobium</taxon>
    </lineage>
</organism>
<evidence type="ECO:0000313" key="2">
    <source>
        <dbReference type="Proteomes" id="UP000001746"/>
    </source>
</evidence>
<gene>
    <name evidence="1" type="ordered locus">Hmuk_1819</name>
</gene>
<dbReference type="HOGENOM" id="CLU_3379882_0_0_2"/>
<proteinExistence type="predicted"/>
<evidence type="ECO:0000313" key="1">
    <source>
        <dbReference type="EMBL" id="ACV47933.1"/>
    </source>
</evidence>
<dbReference type="Proteomes" id="UP000001746">
    <property type="component" value="Chromosome"/>
</dbReference>